<name>A0ABT6AZ74_9BURK</name>
<keyword evidence="3" id="KW-1185">Reference proteome</keyword>
<protein>
    <submittedName>
        <fullName evidence="2">Alginate O-acetyltransferase AlgF</fullName>
    </submittedName>
</protein>
<evidence type="ECO:0000313" key="3">
    <source>
        <dbReference type="Proteomes" id="UP001216674"/>
    </source>
</evidence>
<accession>A0ABT6AZ74</accession>
<evidence type="ECO:0000313" key="2">
    <source>
        <dbReference type="EMBL" id="MDF3837011.1"/>
    </source>
</evidence>
<keyword evidence="1" id="KW-0732">Signal</keyword>
<feature type="chain" id="PRO_5047216671" evidence="1">
    <location>
        <begin position="19"/>
        <end position="219"/>
    </location>
</feature>
<dbReference type="Proteomes" id="UP001216674">
    <property type="component" value="Unassembled WGS sequence"/>
</dbReference>
<reference evidence="2 3" key="1">
    <citation type="submission" date="2023-03" db="EMBL/GenBank/DDBJ databases">
        <title>Draft assemblies of triclosan tolerant bacteria isolated from returned activated sludge.</title>
        <authorList>
            <person name="Van Hamelsveld S."/>
        </authorList>
    </citation>
    <scope>NUCLEOTIDE SEQUENCE [LARGE SCALE GENOMIC DNA]</scope>
    <source>
        <strain evidence="2 3">GW210010_S58</strain>
    </source>
</reference>
<sequence>MYLAGSLATAVWASFAGAAEPQLYETGPAIDSSFVRFVNSTEMPLEVRSNRKTSLSVPTGQRVSAFFPVRAGASLAGELSQGSARRAINMAVKAGQFVTVVGSVGEGGSLLGTAVVEPPAEFTSLRASLALYNLDSTCAKGQLLAVTQNALVFPDVPPGSAQRRVVNPIGLKVQAQCGGVAAGASLDLGHLEAGKRYSVFLAKGPRGSFVFAVTDAIAR</sequence>
<feature type="signal peptide" evidence="1">
    <location>
        <begin position="1"/>
        <end position="18"/>
    </location>
</feature>
<evidence type="ECO:0000256" key="1">
    <source>
        <dbReference type="SAM" id="SignalP"/>
    </source>
</evidence>
<gene>
    <name evidence="2" type="ORF">P3W85_29255</name>
</gene>
<dbReference type="EMBL" id="JARJLM010000475">
    <property type="protein sequence ID" value="MDF3837011.1"/>
    <property type="molecule type" value="Genomic_DNA"/>
</dbReference>
<proteinExistence type="predicted"/>
<organism evidence="2 3">
    <name type="scientific">Cupriavidus basilensis</name>
    <dbReference type="NCBI Taxonomy" id="68895"/>
    <lineage>
        <taxon>Bacteria</taxon>
        <taxon>Pseudomonadati</taxon>
        <taxon>Pseudomonadota</taxon>
        <taxon>Betaproteobacteria</taxon>
        <taxon>Burkholderiales</taxon>
        <taxon>Burkholderiaceae</taxon>
        <taxon>Cupriavidus</taxon>
    </lineage>
</organism>
<comment type="caution">
    <text evidence="2">The sequence shown here is derived from an EMBL/GenBank/DDBJ whole genome shotgun (WGS) entry which is preliminary data.</text>
</comment>
<dbReference type="RefSeq" id="WP_276267331.1">
    <property type="nucleotide sequence ID" value="NZ_JARJLM010000475.1"/>
</dbReference>